<evidence type="ECO:0000256" key="7">
    <source>
        <dbReference type="ARBA" id="ARBA00023316"/>
    </source>
</evidence>
<dbReference type="GO" id="GO:0012505">
    <property type="term" value="C:endomembrane system"/>
    <property type="evidence" value="ECO:0007669"/>
    <property type="project" value="UniProtKB-SubCell"/>
</dbReference>
<keyword evidence="5 8" id="KW-1133">Transmembrane helix</keyword>
<evidence type="ECO:0000256" key="6">
    <source>
        <dbReference type="ARBA" id="ARBA00023136"/>
    </source>
</evidence>
<evidence type="ECO:0000313" key="10">
    <source>
        <dbReference type="Proteomes" id="UP000607653"/>
    </source>
</evidence>
<comment type="subcellular location">
    <subcellularLocation>
        <location evidence="1">Endomembrane system</location>
    </subcellularLocation>
</comment>
<keyword evidence="6 8" id="KW-0472">Membrane</keyword>
<name>A0A822XQR6_NELNU</name>
<comment type="caution">
    <text evidence="9">The sequence shown here is derived from an EMBL/GenBank/DDBJ whole genome shotgun (WGS) entry which is preliminary data.</text>
</comment>
<sequence>MLHCKGWNLVYNYPSLPSFLGSATVSLNDSMVQNIRWGCGLLKVGLSSFCPLIYGSSRMSILQSMCNAFLAFRSFYSFPILCYATIPQLCLFNGISLYPKVSSPRFAIFATVYVSILSQHLSEVLFEAGSLRMWWNELRIWMIKSVTAYFFACLDVLMKLIGLKKANFIVTSKVVDEAQVERYKMGVFSFEGDPFFLVILVTQVTLNMVSFTAGLGMFSSHFSFQVSAIQ</sequence>
<evidence type="ECO:0000256" key="8">
    <source>
        <dbReference type="SAM" id="Phobius"/>
    </source>
</evidence>
<keyword evidence="2" id="KW-0328">Glycosyltransferase</keyword>
<dbReference type="GO" id="GO:0071555">
    <property type="term" value="P:cell wall organization"/>
    <property type="evidence" value="ECO:0007669"/>
    <property type="project" value="UniProtKB-KW"/>
</dbReference>
<evidence type="ECO:0000256" key="2">
    <source>
        <dbReference type="ARBA" id="ARBA00022676"/>
    </source>
</evidence>
<keyword evidence="10" id="KW-1185">Reference proteome</keyword>
<dbReference type="AlphaFoldDB" id="A0A822XQR6"/>
<feature type="transmembrane region" description="Helical" evidence="8">
    <location>
        <begin position="35"/>
        <end position="54"/>
    </location>
</feature>
<dbReference type="GO" id="GO:0016760">
    <property type="term" value="F:cellulose synthase (UDP-forming) activity"/>
    <property type="evidence" value="ECO:0007669"/>
    <property type="project" value="InterPro"/>
</dbReference>
<evidence type="ECO:0000313" key="9">
    <source>
        <dbReference type="EMBL" id="DAD19818.1"/>
    </source>
</evidence>
<dbReference type="EMBL" id="DUZY01000001">
    <property type="protein sequence ID" value="DAD19818.1"/>
    <property type="molecule type" value="Genomic_DNA"/>
</dbReference>
<dbReference type="GO" id="GO:0016020">
    <property type="term" value="C:membrane"/>
    <property type="evidence" value="ECO:0007669"/>
    <property type="project" value="InterPro"/>
</dbReference>
<feature type="transmembrane region" description="Helical" evidence="8">
    <location>
        <begin position="66"/>
        <end position="86"/>
    </location>
</feature>
<evidence type="ECO:0000256" key="1">
    <source>
        <dbReference type="ARBA" id="ARBA00004308"/>
    </source>
</evidence>
<protein>
    <recommendedName>
        <fullName evidence="11">Cellulose synthase-like protein G2</fullName>
    </recommendedName>
</protein>
<proteinExistence type="predicted"/>
<evidence type="ECO:0008006" key="11">
    <source>
        <dbReference type="Google" id="ProtNLM"/>
    </source>
</evidence>
<reference evidence="9 10" key="1">
    <citation type="journal article" date="2020" name="Mol. Biol. Evol.">
        <title>Distinct Expression and Methylation Patterns for Genes with Different Fates following a Single Whole-Genome Duplication in Flowering Plants.</title>
        <authorList>
            <person name="Shi T."/>
            <person name="Rahmani R.S."/>
            <person name="Gugger P.F."/>
            <person name="Wang M."/>
            <person name="Li H."/>
            <person name="Zhang Y."/>
            <person name="Li Z."/>
            <person name="Wang Q."/>
            <person name="Van de Peer Y."/>
            <person name="Marchal K."/>
            <person name="Chen J."/>
        </authorList>
    </citation>
    <scope>NUCLEOTIDE SEQUENCE [LARGE SCALE GENOMIC DNA]</scope>
    <source>
        <tissue evidence="9">Leaf</tissue>
    </source>
</reference>
<organism evidence="9 10">
    <name type="scientific">Nelumbo nucifera</name>
    <name type="common">Sacred lotus</name>
    <dbReference type="NCBI Taxonomy" id="4432"/>
    <lineage>
        <taxon>Eukaryota</taxon>
        <taxon>Viridiplantae</taxon>
        <taxon>Streptophyta</taxon>
        <taxon>Embryophyta</taxon>
        <taxon>Tracheophyta</taxon>
        <taxon>Spermatophyta</taxon>
        <taxon>Magnoliopsida</taxon>
        <taxon>Proteales</taxon>
        <taxon>Nelumbonaceae</taxon>
        <taxon>Nelumbo</taxon>
    </lineage>
</organism>
<gene>
    <name evidence="9" type="ORF">HUJ06_021281</name>
</gene>
<evidence type="ECO:0000256" key="3">
    <source>
        <dbReference type="ARBA" id="ARBA00022679"/>
    </source>
</evidence>
<feature type="transmembrane region" description="Helical" evidence="8">
    <location>
        <begin position="138"/>
        <end position="158"/>
    </location>
</feature>
<dbReference type="InterPro" id="IPR005150">
    <property type="entry name" value="Cellulose_synth"/>
</dbReference>
<evidence type="ECO:0000256" key="5">
    <source>
        <dbReference type="ARBA" id="ARBA00022989"/>
    </source>
</evidence>
<evidence type="ECO:0000256" key="4">
    <source>
        <dbReference type="ARBA" id="ARBA00022692"/>
    </source>
</evidence>
<dbReference type="Pfam" id="PF03552">
    <property type="entry name" value="Cellulose_synt"/>
    <property type="match status" value="1"/>
</dbReference>
<keyword evidence="4 8" id="KW-0812">Transmembrane</keyword>
<keyword evidence="7" id="KW-0961">Cell wall biogenesis/degradation</keyword>
<dbReference type="PANTHER" id="PTHR13301">
    <property type="entry name" value="X-BOX TRANSCRIPTION FACTOR-RELATED"/>
    <property type="match status" value="1"/>
</dbReference>
<keyword evidence="3" id="KW-0808">Transferase</keyword>
<dbReference type="GO" id="GO:0030244">
    <property type="term" value="P:cellulose biosynthetic process"/>
    <property type="evidence" value="ECO:0007669"/>
    <property type="project" value="InterPro"/>
</dbReference>
<feature type="transmembrane region" description="Helical" evidence="8">
    <location>
        <begin position="106"/>
        <end position="126"/>
    </location>
</feature>
<feature type="transmembrane region" description="Helical" evidence="8">
    <location>
        <begin position="195"/>
        <end position="218"/>
    </location>
</feature>
<dbReference type="Proteomes" id="UP000607653">
    <property type="component" value="Unassembled WGS sequence"/>
</dbReference>
<accession>A0A822XQR6</accession>